<dbReference type="SUPFAM" id="SSF48452">
    <property type="entry name" value="TPR-like"/>
    <property type="match status" value="1"/>
</dbReference>
<dbReference type="OrthoDB" id="5694214at2"/>
<accession>A0A086B9N8</accession>
<dbReference type="InterPro" id="IPR033985">
    <property type="entry name" value="SusD-like_N"/>
</dbReference>
<evidence type="ECO:0000256" key="5">
    <source>
        <dbReference type="ARBA" id="ARBA00023237"/>
    </source>
</evidence>
<dbReference type="PROSITE" id="PS51257">
    <property type="entry name" value="PROKAR_LIPOPROTEIN"/>
    <property type="match status" value="1"/>
</dbReference>
<dbReference type="EMBL" id="JPRJ01000021">
    <property type="protein sequence ID" value="KFF25652.1"/>
    <property type="molecule type" value="Genomic_DNA"/>
</dbReference>
<organism evidence="8 9">
    <name type="scientific">Chryseobacterium piperi</name>
    <dbReference type="NCBI Taxonomy" id="558152"/>
    <lineage>
        <taxon>Bacteria</taxon>
        <taxon>Pseudomonadati</taxon>
        <taxon>Bacteroidota</taxon>
        <taxon>Flavobacteriia</taxon>
        <taxon>Flavobacteriales</taxon>
        <taxon>Weeksellaceae</taxon>
        <taxon>Chryseobacterium group</taxon>
        <taxon>Chryseobacterium</taxon>
    </lineage>
</organism>
<dbReference type="eggNOG" id="COG0457">
    <property type="taxonomic scope" value="Bacteria"/>
</dbReference>
<dbReference type="AlphaFoldDB" id="A0A086B9N8"/>
<dbReference type="KEGG" id="cpip:CJF12_04360"/>
<evidence type="ECO:0000256" key="1">
    <source>
        <dbReference type="ARBA" id="ARBA00004442"/>
    </source>
</evidence>
<keyword evidence="3" id="KW-0732">Signal</keyword>
<evidence type="ECO:0000256" key="4">
    <source>
        <dbReference type="ARBA" id="ARBA00023136"/>
    </source>
</evidence>
<evidence type="ECO:0000256" key="3">
    <source>
        <dbReference type="ARBA" id="ARBA00022729"/>
    </source>
</evidence>
<keyword evidence="9" id="KW-1185">Reference proteome</keyword>
<dbReference type="RefSeq" id="WP_034685428.1">
    <property type="nucleotide sequence ID" value="NZ_CP023049.2"/>
</dbReference>
<keyword evidence="5" id="KW-0998">Cell outer membrane</keyword>
<evidence type="ECO:0000313" key="8">
    <source>
        <dbReference type="EMBL" id="KFF25652.1"/>
    </source>
</evidence>
<feature type="domain" description="SusD-like N-terminal" evidence="7">
    <location>
        <begin position="53"/>
        <end position="214"/>
    </location>
</feature>
<evidence type="ECO:0000259" key="6">
    <source>
        <dbReference type="Pfam" id="PF07980"/>
    </source>
</evidence>
<evidence type="ECO:0000259" key="7">
    <source>
        <dbReference type="Pfam" id="PF14322"/>
    </source>
</evidence>
<dbReference type="InterPro" id="IPR011990">
    <property type="entry name" value="TPR-like_helical_dom_sf"/>
</dbReference>
<dbReference type="Pfam" id="PF07980">
    <property type="entry name" value="SusD_RagB"/>
    <property type="match status" value="1"/>
</dbReference>
<dbReference type="GO" id="GO:0009279">
    <property type="term" value="C:cell outer membrane"/>
    <property type="evidence" value="ECO:0007669"/>
    <property type="project" value="UniProtKB-SubCell"/>
</dbReference>
<name>A0A086B9N8_9FLAO</name>
<evidence type="ECO:0000256" key="2">
    <source>
        <dbReference type="ARBA" id="ARBA00006275"/>
    </source>
</evidence>
<proteinExistence type="inferred from homology"/>
<gene>
    <name evidence="8" type="ORF">IQ37_12075</name>
</gene>
<keyword evidence="4" id="KW-0472">Membrane</keyword>
<reference evidence="8 9" key="1">
    <citation type="submission" date="2014-07" db="EMBL/GenBank/DDBJ databases">
        <title>Genome of Chryseobacterium piperi CTM.</title>
        <authorList>
            <person name="Pipes S.E."/>
            <person name="Stropko S.J."/>
            <person name="Newman J.D."/>
        </authorList>
    </citation>
    <scope>NUCLEOTIDE SEQUENCE [LARGE SCALE GENOMIC DNA]</scope>
    <source>
        <strain evidence="8 9">CTM</strain>
    </source>
</reference>
<sequence length="572" mass="64363">MKFNHRVIIGCLAVFMLSSSCNVDRLPESGLVDENFWNNEEDVKLGANYFYRSLPDLSVSQSLEDAWGDNLARRETPDVISDGSRVTPAQSGDYDYNLIFATNNLLEKAPGVIAKGGNAAEIDSYVGEAYFFRALAYYQMFIRFGGVPLILRTMGIDDPDLYKPRATRDEILEQMYSDLDNAITKLKTINQLGNTNYGRVSKTAAQALKARIALFEGTRCKFHSYGNATRHLAIAKETSAAVMSSGSHALLSTPKIGANGETQNDAYYNLFQEAGDGRANRENILVRIYGNDINNNVTSTTIQRTFEGNAGPTQSLAVSYLMADGLPIDKSPLFIAPNSTMKYAEYFEKRDPRMSFSFLKRGDEFQFNNPFTIPSPTFARSGYTVRKYANAIAHRDQRSFIDRAIIRYAEVLLTYAEAVYELDGAITDTDLDRTINLLRERLPQVNIGTTAVPNYKSMPKLTNSFVISNGLNMREEIRRERRVELAFEGLRYWDLIRWKTAETELPKSVLGSYLFPEMISGGWDPTTPVDANNYILIQNASNRVFNPLKDYLWPLPTTQIAINPKITQNPGW</sequence>
<feature type="domain" description="RagB/SusD" evidence="6">
    <location>
        <begin position="289"/>
        <end position="572"/>
    </location>
</feature>
<dbReference type="InterPro" id="IPR012944">
    <property type="entry name" value="SusD_RagB_dom"/>
</dbReference>
<dbReference type="Gene3D" id="1.25.40.390">
    <property type="match status" value="1"/>
</dbReference>
<comment type="similarity">
    <text evidence="2">Belongs to the SusD family.</text>
</comment>
<protein>
    <submittedName>
        <fullName evidence="8">Carbohydrate-binding protein SusD</fullName>
    </submittedName>
</protein>
<dbReference type="Pfam" id="PF14322">
    <property type="entry name" value="SusD-like_3"/>
    <property type="match status" value="1"/>
</dbReference>
<dbReference type="STRING" id="558152.IQ37_12075"/>
<comment type="caution">
    <text evidence="8">The sequence shown here is derived from an EMBL/GenBank/DDBJ whole genome shotgun (WGS) entry which is preliminary data.</text>
</comment>
<evidence type="ECO:0000313" key="9">
    <source>
        <dbReference type="Proteomes" id="UP000028709"/>
    </source>
</evidence>
<comment type="subcellular location">
    <subcellularLocation>
        <location evidence="1">Cell outer membrane</location>
    </subcellularLocation>
</comment>
<dbReference type="Proteomes" id="UP000028709">
    <property type="component" value="Unassembled WGS sequence"/>
</dbReference>